<dbReference type="InterPro" id="IPR050213">
    <property type="entry name" value="GST_superfamily"/>
</dbReference>
<dbReference type="Gene3D" id="1.20.1050.10">
    <property type="match status" value="1"/>
</dbReference>
<feature type="domain" description="GST N-terminal" evidence="4">
    <location>
        <begin position="3"/>
        <end position="79"/>
    </location>
</feature>
<dbReference type="Gene3D" id="3.40.30.10">
    <property type="entry name" value="Glutaredoxin"/>
    <property type="match status" value="1"/>
</dbReference>
<organism evidence="6 7">
    <name type="scientific">Aureococcus anophagefferens</name>
    <name type="common">Harmful bloom alga</name>
    <dbReference type="NCBI Taxonomy" id="44056"/>
    <lineage>
        <taxon>Eukaryota</taxon>
        <taxon>Sar</taxon>
        <taxon>Stramenopiles</taxon>
        <taxon>Ochrophyta</taxon>
        <taxon>Pelagophyceae</taxon>
        <taxon>Pelagomonadales</taxon>
        <taxon>Pelagomonadaceae</taxon>
        <taxon>Aureococcus</taxon>
    </lineage>
</organism>
<evidence type="ECO:0000259" key="5">
    <source>
        <dbReference type="PROSITE" id="PS50405"/>
    </source>
</evidence>
<dbReference type="InterPro" id="IPR036249">
    <property type="entry name" value="Thioredoxin-like_sf"/>
</dbReference>
<dbReference type="PROSITE" id="PS50405">
    <property type="entry name" value="GST_CTER"/>
    <property type="match status" value="1"/>
</dbReference>
<dbReference type="SUPFAM" id="SSF47616">
    <property type="entry name" value="GST C-terminal domain-like"/>
    <property type="match status" value="1"/>
</dbReference>
<feature type="domain" description="GST C-terminal" evidence="5">
    <location>
        <begin position="81"/>
        <end position="199"/>
    </location>
</feature>
<evidence type="ECO:0000313" key="7">
    <source>
        <dbReference type="Proteomes" id="UP001363151"/>
    </source>
</evidence>
<dbReference type="GO" id="GO:0016740">
    <property type="term" value="F:transferase activity"/>
    <property type="evidence" value="ECO:0007669"/>
    <property type="project" value="UniProtKB-KW"/>
</dbReference>
<keyword evidence="7" id="KW-1185">Reference proteome</keyword>
<sequence length="199" mass="21375">MKSDIKLHYFDARGAASRGRDEFREISAGKHDETFDAAKEAGELDAGIGKVPILEVDGVKVGQSKAIARYVASKYGFAGASAIEAFKIDCLCEHVVDIKATYQKVKGDGDEAKAKYFGETLPGELAKVEKSLGDAKGPWLVGCKPSRADVVFMVFLTEFFDNVEGAKAATPPKIQAAIDAVSALDAVKGWKESRPQTPF</sequence>
<evidence type="ECO:0000313" key="6">
    <source>
        <dbReference type="EMBL" id="KAK7230277.1"/>
    </source>
</evidence>
<dbReference type="EC" id="2.5.1.18" evidence="1"/>
<evidence type="ECO:0000256" key="1">
    <source>
        <dbReference type="ARBA" id="ARBA00012452"/>
    </source>
</evidence>
<dbReference type="InterPro" id="IPR004045">
    <property type="entry name" value="Glutathione_S-Trfase_N"/>
</dbReference>
<name>A0ABR1FG99_AURAN</name>
<protein>
    <recommendedName>
        <fullName evidence="1">glutathione transferase</fullName>
        <ecNumber evidence="1">2.5.1.18</ecNumber>
    </recommendedName>
</protein>
<dbReference type="SUPFAM" id="SSF52833">
    <property type="entry name" value="Thioredoxin-like"/>
    <property type="match status" value="1"/>
</dbReference>
<reference evidence="6 7" key="1">
    <citation type="submission" date="2024-03" db="EMBL/GenBank/DDBJ databases">
        <title>Aureococcus anophagefferens CCMP1851 and Kratosvirus quantuckense: Draft genome of a second virus-susceptible host strain in the model system.</title>
        <authorList>
            <person name="Chase E."/>
            <person name="Truchon A.R."/>
            <person name="Schepens W."/>
            <person name="Wilhelm S.W."/>
        </authorList>
    </citation>
    <scope>NUCLEOTIDE SEQUENCE [LARGE SCALE GENOMIC DNA]</scope>
    <source>
        <strain evidence="6 7">CCMP1851</strain>
    </source>
</reference>
<evidence type="ECO:0000256" key="2">
    <source>
        <dbReference type="ARBA" id="ARBA00022679"/>
    </source>
</evidence>
<dbReference type="InterPro" id="IPR036282">
    <property type="entry name" value="Glutathione-S-Trfase_C_sf"/>
</dbReference>
<proteinExistence type="predicted"/>
<dbReference type="InterPro" id="IPR010987">
    <property type="entry name" value="Glutathione-S-Trfase_C-like"/>
</dbReference>
<comment type="catalytic activity">
    <reaction evidence="3">
        <text>RX + glutathione = an S-substituted glutathione + a halide anion + H(+)</text>
        <dbReference type="Rhea" id="RHEA:16437"/>
        <dbReference type="ChEBI" id="CHEBI:15378"/>
        <dbReference type="ChEBI" id="CHEBI:16042"/>
        <dbReference type="ChEBI" id="CHEBI:17792"/>
        <dbReference type="ChEBI" id="CHEBI:57925"/>
        <dbReference type="ChEBI" id="CHEBI:90779"/>
        <dbReference type="EC" id="2.5.1.18"/>
    </reaction>
</comment>
<dbReference type="Pfam" id="PF14497">
    <property type="entry name" value="GST_C_3"/>
    <property type="match status" value="1"/>
</dbReference>
<dbReference type="PANTHER" id="PTHR11571:SF224">
    <property type="entry name" value="HEMATOPOIETIC PROSTAGLANDIN D SYNTHASE"/>
    <property type="match status" value="1"/>
</dbReference>
<comment type="caution">
    <text evidence="6">The sequence shown here is derived from an EMBL/GenBank/DDBJ whole genome shotgun (WGS) entry which is preliminary data.</text>
</comment>
<dbReference type="EMBL" id="JBBJCI010000439">
    <property type="protein sequence ID" value="KAK7230277.1"/>
    <property type="molecule type" value="Genomic_DNA"/>
</dbReference>
<evidence type="ECO:0000256" key="3">
    <source>
        <dbReference type="ARBA" id="ARBA00047960"/>
    </source>
</evidence>
<accession>A0ABR1FG99</accession>
<keyword evidence="2 6" id="KW-0808">Transferase</keyword>
<dbReference type="Pfam" id="PF02798">
    <property type="entry name" value="GST_N"/>
    <property type="match status" value="1"/>
</dbReference>
<dbReference type="Proteomes" id="UP001363151">
    <property type="component" value="Unassembled WGS sequence"/>
</dbReference>
<evidence type="ECO:0000259" key="4">
    <source>
        <dbReference type="PROSITE" id="PS50404"/>
    </source>
</evidence>
<gene>
    <name evidence="6" type="primary">HPGDS</name>
    <name evidence="6" type="ORF">SO694_00186038</name>
</gene>
<dbReference type="PROSITE" id="PS50404">
    <property type="entry name" value="GST_NTER"/>
    <property type="match status" value="1"/>
</dbReference>
<dbReference type="PANTHER" id="PTHR11571">
    <property type="entry name" value="GLUTATHIONE S-TRANSFERASE"/>
    <property type="match status" value="1"/>
</dbReference>
<dbReference type="InterPro" id="IPR004046">
    <property type="entry name" value="GST_C"/>
</dbReference>